<evidence type="ECO:0000259" key="7">
    <source>
        <dbReference type="PROSITE" id="PS51005"/>
    </source>
</evidence>
<comment type="caution">
    <text evidence="8">The sequence shown here is derived from an EMBL/GenBank/DDBJ whole genome shotgun (WGS) entry which is preliminary data.</text>
</comment>
<feature type="domain" description="NAC" evidence="7">
    <location>
        <begin position="8"/>
        <end position="159"/>
    </location>
</feature>
<keyword evidence="9" id="KW-1185">Reference proteome</keyword>
<dbReference type="GO" id="GO:0003677">
    <property type="term" value="F:DNA binding"/>
    <property type="evidence" value="ECO:0007669"/>
    <property type="project" value="UniProtKB-KW"/>
</dbReference>
<keyword evidence="5" id="KW-0539">Nucleus</keyword>
<accession>A0ABD1MKH7</accession>
<protein>
    <recommendedName>
        <fullName evidence="7">NAC domain-containing protein</fullName>
    </recommendedName>
</protein>
<dbReference type="PROSITE" id="PS51005">
    <property type="entry name" value="NAC"/>
    <property type="match status" value="1"/>
</dbReference>
<feature type="compositionally biased region" description="Pro residues" evidence="6">
    <location>
        <begin position="407"/>
        <end position="425"/>
    </location>
</feature>
<evidence type="ECO:0000256" key="5">
    <source>
        <dbReference type="ARBA" id="ARBA00023242"/>
    </source>
</evidence>
<sequence>MKRTRCPTLVGIGFRPTDEDLVDIFVKHKLLCSDDPRVHVIPVIDLCHVEPWQVPDMLAGSVIRFTDPEWFFFTPVDFKYSNSKRFNRTTECGFWKPTGKDRDIRTCDTNIVIGTKKTLVYYKGRVSHGVKSNWVIHEYHDATFHQSKRTFVLCRLIKKPEKTTDGGTDALICDEGELSIGTVSDFENQATAEGIPAGGRFTGMETISSATYQAEKCFFPTPQSPTGAELGEPYFANYPFNGAYFRNENIKQTPFKTTEEDEFLNSILVDDYSVTSEESTRAKVNNFSKSGSLKWVYCESSDTDTEIVSKLDGDFMDTSTIKFVLIHILILKFAVPRFPLNLGVFLPLYLPIHTVPLNLRLALPSTSPSLASPSTLAPPSIAAPSTSASLASATTSASLPRLAHSPLRPPWPQPSPSPKPLPPPRPLCFSYPTTPSCARSSRSSGLAPPSLSRLLFFVFMVGSIELRRFQ</sequence>
<keyword evidence="2" id="KW-0805">Transcription regulation</keyword>
<evidence type="ECO:0000313" key="9">
    <source>
        <dbReference type="Proteomes" id="UP001603857"/>
    </source>
</evidence>
<feature type="region of interest" description="Disordered" evidence="6">
    <location>
        <begin position="404"/>
        <end position="425"/>
    </location>
</feature>
<organism evidence="8 9">
    <name type="scientific">Flemingia macrophylla</name>
    <dbReference type="NCBI Taxonomy" id="520843"/>
    <lineage>
        <taxon>Eukaryota</taxon>
        <taxon>Viridiplantae</taxon>
        <taxon>Streptophyta</taxon>
        <taxon>Embryophyta</taxon>
        <taxon>Tracheophyta</taxon>
        <taxon>Spermatophyta</taxon>
        <taxon>Magnoliopsida</taxon>
        <taxon>eudicotyledons</taxon>
        <taxon>Gunneridae</taxon>
        <taxon>Pentapetalae</taxon>
        <taxon>rosids</taxon>
        <taxon>fabids</taxon>
        <taxon>Fabales</taxon>
        <taxon>Fabaceae</taxon>
        <taxon>Papilionoideae</taxon>
        <taxon>50 kb inversion clade</taxon>
        <taxon>NPAAA clade</taxon>
        <taxon>indigoferoid/millettioid clade</taxon>
        <taxon>Phaseoleae</taxon>
        <taxon>Flemingia</taxon>
    </lineage>
</organism>
<gene>
    <name evidence="8" type="ORF">Fmac_010761</name>
</gene>
<dbReference type="GO" id="GO:0005634">
    <property type="term" value="C:nucleus"/>
    <property type="evidence" value="ECO:0007669"/>
    <property type="project" value="UniProtKB-SubCell"/>
</dbReference>
<dbReference type="SUPFAM" id="SSF101941">
    <property type="entry name" value="NAC domain"/>
    <property type="match status" value="1"/>
</dbReference>
<name>A0ABD1MKH7_9FABA</name>
<evidence type="ECO:0000256" key="1">
    <source>
        <dbReference type="ARBA" id="ARBA00004123"/>
    </source>
</evidence>
<keyword evidence="3" id="KW-0238">DNA-binding</keyword>
<dbReference type="EMBL" id="JBGMDY010000004">
    <property type="protein sequence ID" value="KAL2336315.1"/>
    <property type="molecule type" value="Genomic_DNA"/>
</dbReference>
<proteinExistence type="predicted"/>
<dbReference type="InterPro" id="IPR003441">
    <property type="entry name" value="NAC-dom"/>
</dbReference>
<keyword evidence="4" id="KW-0804">Transcription</keyword>
<evidence type="ECO:0000256" key="2">
    <source>
        <dbReference type="ARBA" id="ARBA00023015"/>
    </source>
</evidence>
<comment type="subcellular location">
    <subcellularLocation>
        <location evidence="1">Nucleus</location>
    </subcellularLocation>
</comment>
<evidence type="ECO:0000313" key="8">
    <source>
        <dbReference type="EMBL" id="KAL2336315.1"/>
    </source>
</evidence>
<dbReference type="Proteomes" id="UP001603857">
    <property type="component" value="Unassembled WGS sequence"/>
</dbReference>
<dbReference type="AlphaFoldDB" id="A0ABD1MKH7"/>
<dbReference type="InterPro" id="IPR036093">
    <property type="entry name" value="NAC_dom_sf"/>
</dbReference>
<evidence type="ECO:0000256" key="4">
    <source>
        <dbReference type="ARBA" id="ARBA00023163"/>
    </source>
</evidence>
<evidence type="ECO:0000256" key="6">
    <source>
        <dbReference type="SAM" id="MobiDB-lite"/>
    </source>
</evidence>
<dbReference type="Gene3D" id="2.170.150.80">
    <property type="entry name" value="NAC domain"/>
    <property type="match status" value="1"/>
</dbReference>
<evidence type="ECO:0000256" key="3">
    <source>
        <dbReference type="ARBA" id="ARBA00023125"/>
    </source>
</evidence>
<dbReference type="PANTHER" id="PTHR31989">
    <property type="entry name" value="NAC DOMAIN-CONTAINING PROTEIN 82-RELATED"/>
    <property type="match status" value="1"/>
</dbReference>
<dbReference type="Pfam" id="PF02365">
    <property type="entry name" value="NAM"/>
    <property type="match status" value="1"/>
</dbReference>
<reference evidence="8 9" key="1">
    <citation type="submission" date="2024-08" db="EMBL/GenBank/DDBJ databases">
        <title>Insights into the chromosomal genome structure of Flemingia macrophylla.</title>
        <authorList>
            <person name="Ding Y."/>
            <person name="Zhao Y."/>
            <person name="Bi W."/>
            <person name="Wu M."/>
            <person name="Zhao G."/>
            <person name="Gong Y."/>
            <person name="Li W."/>
            <person name="Zhang P."/>
        </authorList>
    </citation>
    <scope>NUCLEOTIDE SEQUENCE [LARGE SCALE GENOMIC DNA]</scope>
    <source>
        <strain evidence="8">DYQJB</strain>
        <tissue evidence="8">Leaf</tissue>
    </source>
</reference>